<dbReference type="EMBL" id="KN824361">
    <property type="protein sequence ID" value="KIM22201.1"/>
    <property type="molecule type" value="Genomic_DNA"/>
</dbReference>
<evidence type="ECO:0000313" key="2">
    <source>
        <dbReference type="Proteomes" id="UP000054097"/>
    </source>
</evidence>
<accession>A0A0C3ASG1</accession>
<sequence>MAPAAGHYYQAATVILARRCTTSITKGRGCTRICMQFKRNNDMYKAFATKAASLVNNYESRHTTKYYNVGVLKCLSQNRQLQTLTPIHIEELSKLYVALRIMFPIGQKMELRKLRELNFDSWKRIKHGLKAIPQMTCAPCRVLDQNLDMLV</sequence>
<protein>
    <submittedName>
        <fullName evidence="1">Uncharacterized protein</fullName>
    </submittedName>
</protein>
<dbReference type="Proteomes" id="UP000054097">
    <property type="component" value="Unassembled WGS sequence"/>
</dbReference>
<keyword evidence="2" id="KW-1185">Reference proteome</keyword>
<proteinExistence type="predicted"/>
<dbReference type="HOGENOM" id="CLU_1732602_0_0_1"/>
<evidence type="ECO:0000313" key="1">
    <source>
        <dbReference type="EMBL" id="KIM22201.1"/>
    </source>
</evidence>
<reference evidence="2" key="2">
    <citation type="submission" date="2015-01" db="EMBL/GenBank/DDBJ databases">
        <title>Evolutionary Origins and Diversification of the Mycorrhizal Mutualists.</title>
        <authorList>
            <consortium name="DOE Joint Genome Institute"/>
            <consortium name="Mycorrhizal Genomics Consortium"/>
            <person name="Kohler A."/>
            <person name="Kuo A."/>
            <person name="Nagy L.G."/>
            <person name="Floudas D."/>
            <person name="Copeland A."/>
            <person name="Barry K.W."/>
            <person name="Cichocki N."/>
            <person name="Veneault-Fourrey C."/>
            <person name="LaButti K."/>
            <person name="Lindquist E.A."/>
            <person name="Lipzen A."/>
            <person name="Lundell T."/>
            <person name="Morin E."/>
            <person name="Murat C."/>
            <person name="Riley R."/>
            <person name="Ohm R."/>
            <person name="Sun H."/>
            <person name="Tunlid A."/>
            <person name="Henrissat B."/>
            <person name="Grigoriev I.V."/>
            <person name="Hibbett D.S."/>
            <person name="Martin F."/>
        </authorList>
    </citation>
    <scope>NUCLEOTIDE SEQUENCE [LARGE SCALE GENOMIC DNA]</scope>
    <source>
        <strain evidence="2">MAFF 305830</strain>
    </source>
</reference>
<gene>
    <name evidence="1" type="ORF">M408DRAFT_28924</name>
</gene>
<name>A0A0C3ASG1_SERVB</name>
<reference evidence="1 2" key="1">
    <citation type="submission" date="2014-04" db="EMBL/GenBank/DDBJ databases">
        <authorList>
            <consortium name="DOE Joint Genome Institute"/>
            <person name="Kuo A."/>
            <person name="Zuccaro A."/>
            <person name="Kohler A."/>
            <person name="Nagy L.G."/>
            <person name="Floudas D."/>
            <person name="Copeland A."/>
            <person name="Barry K.W."/>
            <person name="Cichocki N."/>
            <person name="Veneault-Fourrey C."/>
            <person name="LaButti K."/>
            <person name="Lindquist E.A."/>
            <person name="Lipzen A."/>
            <person name="Lundell T."/>
            <person name="Morin E."/>
            <person name="Murat C."/>
            <person name="Sun H."/>
            <person name="Tunlid A."/>
            <person name="Henrissat B."/>
            <person name="Grigoriev I.V."/>
            <person name="Hibbett D.S."/>
            <person name="Martin F."/>
            <person name="Nordberg H.P."/>
            <person name="Cantor M.N."/>
            <person name="Hua S.X."/>
        </authorList>
    </citation>
    <scope>NUCLEOTIDE SEQUENCE [LARGE SCALE GENOMIC DNA]</scope>
    <source>
        <strain evidence="1 2">MAFF 305830</strain>
    </source>
</reference>
<organism evidence="1 2">
    <name type="scientific">Serendipita vermifera MAFF 305830</name>
    <dbReference type="NCBI Taxonomy" id="933852"/>
    <lineage>
        <taxon>Eukaryota</taxon>
        <taxon>Fungi</taxon>
        <taxon>Dikarya</taxon>
        <taxon>Basidiomycota</taxon>
        <taxon>Agaricomycotina</taxon>
        <taxon>Agaricomycetes</taxon>
        <taxon>Sebacinales</taxon>
        <taxon>Serendipitaceae</taxon>
        <taxon>Serendipita</taxon>
    </lineage>
</organism>
<dbReference type="AlphaFoldDB" id="A0A0C3ASG1"/>